<gene>
    <name evidence="4" type="ORF">BKE38_27795</name>
</gene>
<sequence>MTIARILNAKGSQVVSVNPVDDAVSVARTLAQHRIGAVLVRDPAGQVLGIVSERDIVRALASQGGTSSALQAQQLMTRLLYTITPTTPIGEALALMTDRRVRHLPVLEDGGGLAGMISIGDLVKARIAEAEQEAQELREFVTSTV</sequence>
<proteinExistence type="predicted"/>
<dbReference type="SUPFAM" id="SSF54631">
    <property type="entry name" value="CBS-domain pair"/>
    <property type="match status" value="1"/>
</dbReference>
<dbReference type="InterPro" id="IPR000644">
    <property type="entry name" value="CBS_dom"/>
</dbReference>
<feature type="domain" description="CBS" evidence="3">
    <location>
        <begin position="7"/>
        <end position="67"/>
    </location>
</feature>
<organism evidence="4 5">
    <name type="scientific">Teichococcus deserti</name>
    <dbReference type="NCBI Taxonomy" id="1817963"/>
    <lineage>
        <taxon>Bacteria</taxon>
        <taxon>Pseudomonadati</taxon>
        <taxon>Pseudomonadota</taxon>
        <taxon>Alphaproteobacteria</taxon>
        <taxon>Acetobacterales</taxon>
        <taxon>Roseomonadaceae</taxon>
        <taxon>Roseomonas</taxon>
    </lineage>
</organism>
<keyword evidence="1 2" id="KW-0129">CBS domain</keyword>
<protein>
    <submittedName>
        <fullName evidence="4">CBS domain-containing protein</fullName>
    </submittedName>
</protein>
<feature type="domain" description="CBS" evidence="3">
    <location>
        <begin position="76"/>
        <end position="133"/>
    </location>
</feature>
<evidence type="ECO:0000313" key="5">
    <source>
        <dbReference type="Proteomes" id="UP000188879"/>
    </source>
</evidence>
<evidence type="ECO:0000259" key="3">
    <source>
        <dbReference type="PROSITE" id="PS51371"/>
    </source>
</evidence>
<dbReference type="InterPro" id="IPR046342">
    <property type="entry name" value="CBS_dom_sf"/>
</dbReference>
<dbReference type="CDD" id="cd04623">
    <property type="entry name" value="CBS_pair_bac_euk"/>
    <property type="match status" value="1"/>
</dbReference>
<evidence type="ECO:0000313" key="4">
    <source>
        <dbReference type="EMBL" id="ONG44637.1"/>
    </source>
</evidence>
<dbReference type="RefSeq" id="WP_076960463.1">
    <property type="nucleotide sequence ID" value="NZ_MLCO01000410.1"/>
</dbReference>
<dbReference type="EMBL" id="MLCO01000410">
    <property type="protein sequence ID" value="ONG44637.1"/>
    <property type="molecule type" value="Genomic_DNA"/>
</dbReference>
<dbReference type="PANTHER" id="PTHR43080:SF2">
    <property type="entry name" value="CBS DOMAIN-CONTAINING PROTEIN"/>
    <property type="match status" value="1"/>
</dbReference>
<name>A0A1V2GVA4_9PROT</name>
<dbReference type="Pfam" id="PF00571">
    <property type="entry name" value="CBS"/>
    <property type="match status" value="2"/>
</dbReference>
<accession>A0A1V2GVA4</accession>
<evidence type="ECO:0000256" key="1">
    <source>
        <dbReference type="ARBA" id="ARBA00023122"/>
    </source>
</evidence>
<dbReference type="OrthoDB" id="9807125at2"/>
<dbReference type="SMART" id="SM00116">
    <property type="entry name" value="CBS"/>
    <property type="match status" value="2"/>
</dbReference>
<dbReference type="InterPro" id="IPR044725">
    <property type="entry name" value="CBSX3_CBS_dom"/>
</dbReference>
<dbReference type="Proteomes" id="UP000188879">
    <property type="component" value="Unassembled WGS sequence"/>
</dbReference>
<dbReference type="Gene3D" id="3.10.580.10">
    <property type="entry name" value="CBS-domain"/>
    <property type="match status" value="1"/>
</dbReference>
<dbReference type="AlphaFoldDB" id="A0A1V2GVA4"/>
<dbReference type="PROSITE" id="PS51371">
    <property type="entry name" value="CBS"/>
    <property type="match status" value="2"/>
</dbReference>
<evidence type="ECO:0000256" key="2">
    <source>
        <dbReference type="PROSITE-ProRule" id="PRU00703"/>
    </source>
</evidence>
<keyword evidence="5" id="KW-1185">Reference proteome</keyword>
<reference evidence="4 5" key="1">
    <citation type="submission" date="2016-10" db="EMBL/GenBank/DDBJ databases">
        <title>Draft Genome sequence of Roseomonas sp. strain M3.</title>
        <authorList>
            <person name="Subhash Y."/>
            <person name="Lee S."/>
        </authorList>
    </citation>
    <scope>NUCLEOTIDE SEQUENCE [LARGE SCALE GENOMIC DNA]</scope>
    <source>
        <strain evidence="4 5">M3</strain>
    </source>
</reference>
<dbReference type="PANTHER" id="PTHR43080">
    <property type="entry name" value="CBS DOMAIN-CONTAINING PROTEIN CBSX3, MITOCHONDRIAL"/>
    <property type="match status" value="1"/>
</dbReference>
<dbReference type="InterPro" id="IPR051257">
    <property type="entry name" value="Diverse_CBS-Domain"/>
</dbReference>
<comment type="caution">
    <text evidence="4">The sequence shown here is derived from an EMBL/GenBank/DDBJ whole genome shotgun (WGS) entry which is preliminary data.</text>
</comment>